<dbReference type="GO" id="GO:0005886">
    <property type="term" value="C:plasma membrane"/>
    <property type="evidence" value="ECO:0007669"/>
    <property type="project" value="UniProtKB-SubCell"/>
</dbReference>
<feature type="transmembrane region" description="Helical" evidence="7">
    <location>
        <begin position="287"/>
        <end position="304"/>
    </location>
</feature>
<evidence type="ECO:0000256" key="2">
    <source>
        <dbReference type="ARBA" id="ARBA00010157"/>
    </source>
</evidence>
<dbReference type="PROSITE" id="PS50156">
    <property type="entry name" value="SSD"/>
    <property type="match status" value="1"/>
</dbReference>
<feature type="transmembrane region" description="Helical" evidence="7">
    <location>
        <begin position="542"/>
        <end position="563"/>
    </location>
</feature>
<comment type="subcellular location">
    <subcellularLocation>
        <location evidence="1">Cell membrane</location>
        <topology evidence="1">Multi-pass membrane protein</topology>
    </subcellularLocation>
</comment>
<accession>A0A840IAM7</accession>
<sequence>MNPSTASPPRRRGPFARVARWSFRHRGRALALWVVALVAVTALSSAAGSGWVNDFALPGTESQRAADTLERHFPQQAGDTVQVVFEAPDGVESPPVRARVDGLLEELSGLDGVADVRSPYDHAEAVSEEGTIAYATVALDGTAEDMPREQIETIVDTALDADGDGLRVEAGGAPADLVTESEGGFAEGIGVLMALIVLFAVFGSLLAAATPIVTAVLAIGISTGIVTLLSHVLDVADYSPIIATLIGLGVGIDYALLVLSRYRSELHAGAAREDAVETALDTAGRTVFFAGCTVIIALLGLLALDMGSMTGPAVASAAAVLVTMVASLTLLPSLLAWAGRRIEPRRARRAAAAGDGAGSAAPVRHEGHRWEAWAAFVQRRPWPVAIATVALLLALAVPALDMRLGCADAGTQSEGKTTRQAYDLLAKGFGPGTAGPLLVVAELPSGEAAARELTDGLADRLAGTEGVATVAPATVSDDGAVATLIVIPRSAPQDAETAELLERVREEVVPPLAAEAGTRVDVGGREAAGADFADEIAAKMPLFVAIVVGLSALLLMTVFRSVLIPLKAAALNLLSIGAALGIVTLVIQEGVGGDLIGAGEGPIEAFIPVMMFAIVFGLSMDYEVFLLSRVHEEWTRSGDEQAAVRRGLASTGRVITAAAAIMVVVFASFIAMDDRMIKTFGLGLAVAILIDAVVIRCLLVPAIMSLLGRAAWWLPRWLDRLLPHVAIEREEIRR</sequence>
<organism evidence="9 10">
    <name type="scientific">Conexibacter arvalis</name>
    <dbReference type="NCBI Taxonomy" id="912552"/>
    <lineage>
        <taxon>Bacteria</taxon>
        <taxon>Bacillati</taxon>
        <taxon>Actinomycetota</taxon>
        <taxon>Thermoleophilia</taxon>
        <taxon>Solirubrobacterales</taxon>
        <taxon>Conexibacteraceae</taxon>
        <taxon>Conexibacter</taxon>
    </lineage>
</organism>
<dbReference type="EMBL" id="JACHNU010000001">
    <property type="protein sequence ID" value="MBB4661949.1"/>
    <property type="molecule type" value="Genomic_DNA"/>
</dbReference>
<evidence type="ECO:0000256" key="6">
    <source>
        <dbReference type="ARBA" id="ARBA00023136"/>
    </source>
</evidence>
<dbReference type="PANTHER" id="PTHR33406:SF11">
    <property type="entry name" value="MEMBRANE PROTEIN SCO6666-RELATED"/>
    <property type="match status" value="1"/>
</dbReference>
<evidence type="ECO:0000256" key="7">
    <source>
        <dbReference type="SAM" id="Phobius"/>
    </source>
</evidence>
<feature type="transmembrane region" description="Helical" evidence="7">
    <location>
        <begin position="239"/>
        <end position="259"/>
    </location>
</feature>
<feature type="transmembrane region" description="Helical" evidence="7">
    <location>
        <begin position="215"/>
        <end position="233"/>
    </location>
</feature>
<feature type="transmembrane region" description="Helical" evidence="7">
    <location>
        <begin position="382"/>
        <end position="400"/>
    </location>
</feature>
<name>A0A840IAM7_9ACTN</name>
<proteinExistence type="inferred from homology"/>
<dbReference type="InterPro" id="IPR004869">
    <property type="entry name" value="MMPL_dom"/>
</dbReference>
<evidence type="ECO:0000256" key="3">
    <source>
        <dbReference type="ARBA" id="ARBA00022475"/>
    </source>
</evidence>
<keyword evidence="10" id="KW-1185">Reference proteome</keyword>
<keyword evidence="4 7" id="KW-0812">Transmembrane</keyword>
<dbReference type="AlphaFoldDB" id="A0A840IAM7"/>
<protein>
    <submittedName>
        <fullName evidence="9">RND superfamily putative drug exporter</fullName>
    </submittedName>
</protein>
<feature type="transmembrane region" description="Helical" evidence="7">
    <location>
        <begin position="684"/>
        <end position="707"/>
    </location>
</feature>
<reference evidence="9 10" key="1">
    <citation type="submission" date="2020-08" db="EMBL/GenBank/DDBJ databases">
        <title>Genomic Encyclopedia of Archaeal and Bacterial Type Strains, Phase II (KMG-II): from individual species to whole genera.</title>
        <authorList>
            <person name="Goeker M."/>
        </authorList>
    </citation>
    <scope>NUCLEOTIDE SEQUENCE [LARGE SCALE GENOMIC DNA]</scope>
    <source>
        <strain evidence="9 10">DSM 23288</strain>
    </source>
</reference>
<keyword evidence="5 7" id="KW-1133">Transmembrane helix</keyword>
<comment type="caution">
    <text evidence="9">The sequence shown here is derived from an EMBL/GenBank/DDBJ whole genome shotgun (WGS) entry which is preliminary data.</text>
</comment>
<feature type="transmembrane region" description="Helical" evidence="7">
    <location>
        <begin position="654"/>
        <end position="672"/>
    </location>
</feature>
<evidence type="ECO:0000256" key="5">
    <source>
        <dbReference type="ARBA" id="ARBA00022989"/>
    </source>
</evidence>
<evidence type="ECO:0000313" key="10">
    <source>
        <dbReference type="Proteomes" id="UP000585272"/>
    </source>
</evidence>
<feature type="transmembrane region" description="Helical" evidence="7">
    <location>
        <begin position="189"/>
        <end position="208"/>
    </location>
</feature>
<dbReference type="Pfam" id="PF03176">
    <property type="entry name" value="MMPL"/>
    <property type="match status" value="2"/>
</dbReference>
<gene>
    <name evidence="9" type="ORF">BDZ31_001522</name>
</gene>
<feature type="domain" description="SSD" evidence="8">
    <location>
        <begin position="208"/>
        <end position="337"/>
    </location>
</feature>
<evidence type="ECO:0000259" key="8">
    <source>
        <dbReference type="PROSITE" id="PS50156"/>
    </source>
</evidence>
<dbReference type="RefSeq" id="WP_183340547.1">
    <property type="nucleotide sequence ID" value="NZ_JACHNU010000001.1"/>
</dbReference>
<comment type="similarity">
    <text evidence="2">Belongs to the resistance-nodulation-cell division (RND) (TC 2.A.6) family. MmpL subfamily.</text>
</comment>
<dbReference type="Gene3D" id="1.20.1640.10">
    <property type="entry name" value="Multidrug efflux transporter AcrB transmembrane domain"/>
    <property type="match status" value="2"/>
</dbReference>
<keyword evidence="3" id="KW-1003">Cell membrane</keyword>
<evidence type="ECO:0000256" key="1">
    <source>
        <dbReference type="ARBA" id="ARBA00004651"/>
    </source>
</evidence>
<evidence type="ECO:0000256" key="4">
    <source>
        <dbReference type="ARBA" id="ARBA00022692"/>
    </source>
</evidence>
<dbReference type="Proteomes" id="UP000585272">
    <property type="component" value="Unassembled WGS sequence"/>
</dbReference>
<evidence type="ECO:0000313" key="9">
    <source>
        <dbReference type="EMBL" id="MBB4661949.1"/>
    </source>
</evidence>
<dbReference type="InterPro" id="IPR050545">
    <property type="entry name" value="Mycobact_MmpL"/>
</dbReference>
<feature type="transmembrane region" description="Helical" evidence="7">
    <location>
        <begin position="316"/>
        <end position="339"/>
    </location>
</feature>
<dbReference type="SUPFAM" id="SSF82866">
    <property type="entry name" value="Multidrug efflux transporter AcrB transmembrane domain"/>
    <property type="match status" value="2"/>
</dbReference>
<keyword evidence="6 7" id="KW-0472">Membrane</keyword>
<dbReference type="InterPro" id="IPR000731">
    <property type="entry name" value="SSD"/>
</dbReference>
<feature type="transmembrane region" description="Helical" evidence="7">
    <location>
        <begin position="607"/>
        <end position="627"/>
    </location>
</feature>
<dbReference type="PANTHER" id="PTHR33406">
    <property type="entry name" value="MEMBRANE PROTEIN MJ1562-RELATED"/>
    <property type="match status" value="1"/>
</dbReference>
<feature type="transmembrane region" description="Helical" evidence="7">
    <location>
        <begin position="570"/>
        <end position="587"/>
    </location>
</feature>